<dbReference type="PIRSF" id="PIRSF000362">
    <property type="entry name" value="FNR"/>
    <property type="match status" value="1"/>
</dbReference>
<sequence>MLIKNTQNLTRRLIRNLNRYRRLYCGNSGDFVPHVAVIGSGPAGFYTTQQLLKAHPKLKVDIYEKLPIPFGLVRYGVAPDHPEVKNVINTFTQTAQNERCNFIGNVSIGTDITIKHLQKAYNAIVLSYGADADRKLDIPGENLPNVISARALVGWYNGLPQDRNLEVDLSCDTAVVLGHGNVALDVARILLTPTSTLSKTDISNHALEALSKSNIKKVYVVGRRGPLQVSFTIKELREMINLEDCRTIIEKEDVSFIGSLTEELPRPRKRLTDLLYKTGCNPTDNNLIHWSKAIREWQLKFLLSPTKIVSNNDNRIDSVECVKNRLEGDDILNQKAVSTDETVQIKCGLVLRSIGYKSIPIDDAIPFDQKRGVIPNENGRVTGVTGMYCSGWVGSGPVGVILSTMSDGFNTGKLIVSDMNSGLIPNIQKSGKDGILPILREKGVNVVDFKSWEKINKVEVGKGEEMGKPREKLTDIQQMLDATQEKS</sequence>
<feature type="binding site" evidence="18">
    <location>
        <position position="235"/>
    </location>
    <ligand>
        <name>NADP(+)</name>
        <dbReference type="ChEBI" id="CHEBI:58349"/>
    </ligand>
</feature>
<evidence type="ECO:0000256" key="1">
    <source>
        <dbReference type="ARBA" id="ARBA00001974"/>
    </source>
</evidence>
<dbReference type="PRINTS" id="PR00419">
    <property type="entry name" value="ADXRDTASE"/>
</dbReference>
<dbReference type="PANTHER" id="PTHR48467:SF1">
    <property type="entry name" value="GLUTAMATE SYNTHASE 1 [NADH], CHLOROPLASTIC-LIKE"/>
    <property type="match status" value="1"/>
</dbReference>
<evidence type="ECO:0000256" key="12">
    <source>
        <dbReference type="ARBA" id="ARBA00022982"/>
    </source>
</evidence>
<gene>
    <name evidence="20" type="ORF">LOTGIDRAFT_229321</name>
</gene>
<dbReference type="GeneID" id="20247965"/>
<evidence type="ECO:0000256" key="9">
    <source>
        <dbReference type="ARBA" id="ARBA00022827"/>
    </source>
</evidence>
<dbReference type="EC" id="1.18.1.6" evidence="5 16"/>
<comment type="cofactor">
    <cofactor evidence="1 16 17">
        <name>FAD</name>
        <dbReference type="ChEBI" id="CHEBI:57692"/>
    </cofactor>
</comment>
<dbReference type="Gene3D" id="3.50.50.60">
    <property type="entry name" value="FAD/NAD(P)-binding domain"/>
    <property type="match status" value="1"/>
</dbReference>
<dbReference type="SUPFAM" id="SSF51971">
    <property type="entry name" value="Nucleotide-binding domain"/>
    <property type="match status" value="1"/>
</dbReference>
<keyword evidence="10 16" id="KW-0521">NADP</keyword>
<keyword evidence="21" id="KW-1185">Reference proteome</keyword>
<feature type="binding site" evidence="17">
    <location>
        <position position="64"/>
    </location>
    <ligand>
        <name>FAD</name>
        <dbReference type="ChEBI" id="CHEBI:57692"/>
    </ligand>
</feature>
<accession>V3ZX23</accession>
<keyword evidence="13 16" id="KW-0560">Oxidoreductase</keyword>
<feature type="binding site" evidence="17">
    <location>
        <begin position="399"/>
        <end position="401"/>
    </location>
    <ligand>
        <name>FAD</name>
        <dbReference type="ChEBI" id="CHEBI:57692"/>
    </ligand>
</feature>
<proteinExistence type="inferred from homology"/>
<keyword evidence="7" id="KW-0813">Transport</keyword>
<name>V3ZX23_LOTGI</name>
<dbReference type="CTD" id="20247965"/>
<feature type="binding site" evidence="18">
    <location>
        <begin position="179"/>
        <end position="182"/>
    </location>
    <ligand>
        <name>NADP(+)</name>
        <dbReference type="ChEBI" id="CHEBI:58349"/>
    </ligand>
</feature>
<dbReference type="HOGENOM" id="CLU_024722_3_1_1"/>
<evidence type="ECO:0000256" key="13">
    <source>
        <dbReference type="ARBA" id="ARBA00023002"/>
    </source>
</evidence>
<evidence type="ECO:0000256" key="10">
    <source>
        <dbReference type="ARBA" id="ARBA00022857"/>
    </source>
</evidence>
<keyword evidence="11" id="KW-0809">Transit peptide</keyword>
<evidence type="ECO:0000313" key="21">
    <source>
        <dbReference type="Proteomes" id="UP000030746"/>
    </source>
</evidence>
<organism evidence="20 21">
    <name type="scientific">Lottia gigantea</name>
    <name type="common">Giant owl limpet</name>
    <dbReference type="NCBI Taxonomy" id="225164"/>
    <lineage>
        <taxon>Eukaryota</taxon>
        <taxon>Metazoa</taxon>
        <taxon>Spiralia</taxon>
        <taxon>Lophotrochozoa</taxon>
        <taxon>Mollusca</taxon>
        <taxon>Gastropoda</taxon>
        <taxon>Patellogastropoda</taxon>
        <taxon>Lottioidea</taxon>
        <taxon>Lottiidae</taxon>
        <taxon>Lottia</taxon>
    </lineage>
</organism>
<feature type="domain" description="FAD/NAD(P)-binding" evidence="19">
    <location>
        <begin position="34"/>
        <end position="190"/>
    </location>
</feature>
<dbReference type="InterPro" id="IPR023753">
    <property type="entry name" value="FAD/NAD-binding_dom"/>
</dbReference>
<dbReference type="GO" id="GO:0005739">
    <property type="term" value="C:mitochondrion"/>
    <property type="evidence" value="ECO:0007669"/>
    <property type="project" value="UniProtKB-SubCell"/>
</dbReference>
<evidence type="ECO:0000256" key="4">
    <source>
        <dbReference type="ARBA" id="ARBA00008312"/>
    </source>
</evidence>
<dbReference type="AlphaFoldDB" id="V3ZX23"/>
<evidence type="ECO:0000256" key="11">
    <source>
        <dbReference type="ARBA" id="ARBA00022946"/>
    </source>
</evidence>
<comment type="pathway">
    <text evidence="3">Steroid metabolism; cholesterol metabolism.</text>
</comment>
<dbReference type="RefSeq" id="XP_009062124.1">
    <property type="nucleotide sequence ID" value="XM_009063876.1"/>
</dbReference>
<feature type="binding site" evidence="18">
    <location>
        <position position="399"/>
    </location>
    <ligand>
        <name>NADP(+)</name>
        <dbReference type="ChEBI" id="CHEBI:58349"/>
    </ligand>
</feature>
<evidence type="ECO:0000256" key="7">
    <source>
        <dbReference type="ARBA" id="ARBA00022448"/>
    </source>
</evidence>
<evidence type="ECO:0000256" key="18">
    <source>
        <dbReference type="PIRSR" id="PIRSR000362-2"/>
    </source>
</evidence>
<dbReference type="FunFam" id="3.50.50.60:FF:000036">
    <property type="entry name" value="NADPH:adrenodoxin oxidoreductase, mitochondrial"/>
    <property type="match status" value="1"/>
</dbReference>
<evidence type="ECO:0000256" key="17">
    <source>
        <dbReference type="PIRSR" id="PIRSR000362-1"/>
    </source>
</evidence>
<evidence type="ECO:0000313" key="20">
    <source>
        <dbReference type="EMBL" id="ESO87175.1"/>
    </source>
</evidence>
<evidence type="ECO:0000256" key="15">
    <source>
        <dbReference type="ARBA" id="ARBA00048933"/>
    </source>
</evidence>
<dbReference type="OrthoDB" id="333024at2759"/>
<reference evidence="20 21" key="1">
    <citation type="journal article" date="2013" name="Nature">
        <title>Insights into bilaterian evolution from three spiralian genomes.</title>
        <authorList>
            <person name="Simakov O."/>
            <person name="Marletaz F."/>
            <person name="Cho S.J."/>
            <person name="Edsinger-Gonzales E."/>
            <person name="Havlak P."/>
            <person name="Hellsten U."/>
            <person name="Kuo D.H."/>
            <person name="Larsson T."/>
            <person name="Lv J."/>
            <person name="Arendt D."/>
            <person name="Savage R."/>
            <person name="Osoegawa K."/>
            <person name="de Jong P."/>
            <person name="Grimwood J."/>
            <person name="Chapman J.A."/>
            <person name="Shapiro H."/>
            <person name="Aerts A."/>
            <person name="Otillar R.P."/>
            <person name="Terry A.Y."/>
            <person name="Boore J.L."/>
            <person name="Grigoriev I.V."/>
            <person name="Lindberg D.R."/>
            <person name="Seaver E.C."/>
            <person name="Weisblat D.A."/>
            <person name="Putnam N.H."/>
            <person name="Rokhsar D.S."/>
        </authorList>
    </citation>
    <scope>NUCLEOTIDE SEQUENCE [LARGE SCALE GENOMIC DNA]</scope>
</reference>
<evidence type="ECO:0000256" key="14">
    <source>
        <dbReference type="ARBA" id="ARBA00023128"/>
    </source>
</evidence>
<comment type="catalytic activity">
    <reaction evidence="15 16">
        <text>2 reduced [adrenodoxin] + NADP(+) + H(+) = 2 oxidized [adrenodoxin] + NADPH</text>
        <dbReference type="Rhea" id="RHEA:42312"/>
        <dbReference type="Rhea" id="RHEA-COMP:9998"/>
        <dbReference type="Rhea" id="RHEA-COMP:9999"/>
        <dbReference type="ChEBI" id="CHEBI:15378"/>
        <dbReference type="ChEBI" id="CHEBI:33737"/>
        <dbReference type="ChEBI" id="CHEBI:33738"/>
        <dbReference type="ChEBI" id="CHEBI:57783"/>
        <dbReference type="ChEBI" id="CHEBI:58349"/>
        <dbReference type="EC" id="1.18.1.6"/>
    </reaction>
</comment>
<dbReference type="Proteomes" id="UP000030746">
    <property type="component" value="Unassembled WGS sequence"/>
</dbReference>
<dbReference type="InterPro" id="IPR036188">
    <property type="entry name" value="FAD/NAD-bd_sf"/>
</dbReference>
<dbReference type="InterPro" id="IPR055275">
    <property type="entry name" value="Ferredox_Rdtase"/>
</dbReference>
<dbReference type="InterPro" id="IPR021163">
    <property type="entry name" value="Ferredox_Rdtase_adrenod"/>
</dbReference>
<dbReference type="Pfam" id="PF07992">
    <property type="entry name" value="Pyr_redox_2"/>
    <property type="match status" value="1"/>
</dbReference>
<dbReference type="UniPathway" id="UPA00296"/>
<feature type="binding site" evidence="17">
    <location>
        <position position="108"/>
    </location>
    <ligand>
        <name>FAD</name>
        <dbReference type="ChEBI" id="CHEBI:57692"/>
    </ligand>
</feature>
<feature type="binding site" evidence="17">
    <location>
        <position position="72"/>
    </location>
    <ligand>
        <name>FAD</name>
        <dbReference type="ChEBI" id="CHEBI:57692"/>
    </ligand>
</feature>
<dbReference type="Gene3D" id="3.40.50.720">
    <property type="entry name" value="NAD(P)-binding Rossmann-like Domain"/>
    <property type="match status" value="1"/>
</dbReference>
<dbReference type="KEGG" id="lgi:LOTGIDRAFT_229321"/>
<comment type="subcellular location">
    <subcellularLocation>
        <location evidence="2 16">Mitochondrion</location>
    </subcellularLocation>
</comment>
<feature type="binding site" evidence="17">
    <location>
        <position position="43"/>
    </location>
    <ligand>
        <name>FAD</name>
        <dbReference type="ChEBI" id="CHEBI:57692"/>
    </ligand>
</feature>
<keyword evidence="14 16" id="KW-0496">Mitochondrion</keyword>
<dbReference type="PANTHER" id="PTHR48467">
    <property type="entry name" value="GLUTAMATE SYNTHASE 1 [NADH], CHLOROPLASTIC-LIKE"/>
    <property type="match status" value="1"/>
</dbReference>
<evidence type="ECO:0000256" key="16">
    <source>
        <dbReference type="PIRNR" id="PIRNR000362"/>
    </source>
</evidence>
<feature type="binding site" evidence="17">
    <location>
        <position position="392"/>
    </location>
    <ligand>
        <name>FAD</name>
        <dbReference type="ChEBI" id="CHEBI:57692"/>
    </ligand>
</feature>
<dbReference type="EMBL" id="KB202953">
    <property type="protein sequence ID" value="ESO87175.1"/>
    <property type="molecule type" value="Genomic_DNA"/>
</dbReference>
<evidence type="ECO:0000256" key="3">
    <source>
        <dbReference type="ARBA" id="ARBA00004731"/>
    </source>
</evidence>
<feature type="binding site" evidence="18">
    <location>
        <begin position="223"/>
        <end position="224"/>
    </location>
    <ligand>
        <name>NADP(+)</name>
        <dbReference type="ChEBI" id="CHEBI:58349"/>
    </ligand>
</feature>
<evidence type="ECO:0000256" key="5">
    <source>
        <dbReference type="ARBA" id="ARBA00013219"/>
    </source>
</evidence>
<comment type="similarity">
    <text evidence="4 16">Belongs to the ferredoxin--NADP reductase type 1 family.</text>
</comment>
<dbReference type="STRING" id="225164.V3ZX23"/>
<evidence type="ECO:0000259" key="19">
    <source>
        <dbReference type="Pfam" id="PF07992"/>
    </source>
</evidence>
<keyword evidence="12" id="KW-0249">Electron transport</keyword>
<dbReference type="GO" id="GO:0008203">
    <property type="term" value="P:cholesterol metabolic process"/>
    <property type="evidence" value="ECO:0007669"/>
    <property type="project" value="UniProtKB-UniPathway"/>
</dbReference>
<keyword evidence="9 16" id="KW-0274">FAD</keyword>
<dbReference type="GO" id="GO:0016491">
    <property type="term" value="F:oxidoreductase activity"/>
    <property type="evidence" value="ECO:0007669"/>
    <property type="project" value="UniProtKB-KW"/>
</dbReference>
<dbReference type="OMA" id="RFNFIGN"/>
<evidence type="ECO:0000256" key="6">
    <source>
        <dbReference type="ARBA" id="ARBA00016287"/>
    </source>
</evidence>
<evidence type="ECO:0000256" key="2">
    <source>
        <dbReference type="ARBA" id="ARBA00004173"/>
    </source>
</evidence>
<keyword evidence="8 16" id="KW-0285">Flavoprotein</keyword>
<evidence type="ECO:0000256" key="8">
    <source>
        <dbReference type="ARBA" id="ARBA00022630"/>
    </source>
</evidence>
<protein>
    <recommendedName>
        <fullName evidence="6 16">NADPH:adrenodoxin oxidoreductase, mitochondrial</fullName>
        <ecNumber evidence="5 16">1.18.1.6</ecNumber>
    </recommendedName>
</protein>